<dbReference type="PANTHER" id="PTHR11941">
    <property type="entry name" value="ENOYL-COA HYDRATASE-RELATED"/>
    <property type="match status" value="1"/>
</dbReference>
<keyword evidence="4" id="KW-1185">Reference proteome</keyword>
<dbReference type="CDD" id="cd06558">
    <property type="entry name" value="crotonase-like"/>
    <property type="match status" value="1"/>
</dbReference>
<dbReference type="SUPFAM" id="SSF52096">
    <property type="entry name" value="ClpP/crotonase"/>
    <property type="match status" value="1"/>
</dbReference>
<proteinExistence type="inferred from homology"/>
<dbReference type="EC" id="4.2.1.150" evidence="3"/>
<dbReference type="RefSeq" id="WP_094607535.1">
    <property type="nucleotide sequence ID" value="NZ_CP155573.1"/>
</dbReference>
<organism evidence="3 4">
    <name type="scientific">Sporomusa silvacetica DSM 10669</name>
    <dbReference type="NCBI Taxonomy" id="1123289"/>
    <lineage>
        <taxon>Bacteria</taxon>
        <taxon>Bacillati</taxon>
        <taxon>Bacillota</taxon>
        <taxon>Negativicutes</taxon>
        <taxon>Selenomonadales</taxon>
        <taxon>Sporomusaceae</taxon>
        <taxon>Sporomusa</taxon>
    </lineage>
</organism>
<accession>A0ABZ3IL95</accession>
<sequence>MQNSKVLLKVKNKIATVILNNPPVNSIDQQVVDDIENVFATLKNEDIRAVIIASENPKAFIAGGDINQFVAWNREAGVQATQRGNDVFLKIDNFPCPVICAIDGFVFGGGMELALACDIRVMAVNVKLGFPETTLGIYPGYGGTQRLPRLIGTGMAKKLIFSGERINAEEAYRIGICEHLSEEGRALEDAMQIALKIAQAGPVAVRTVKKIINQGISMNLKDAIELETANFGDICETYDKTEGAKAFLEKRQPVFKGE</sequence>
<gene>
    <name evidence="3" type="primary">crt_1</name>
    <name evidence="3" type="ORF">SPSIL_023870</name>
</gene>
<dbReference type="GO" id="GO:0018812">
    <property type="term" value="F:3-hydroxyacyl-CoA dehydratase activity"/>
    <property type="evidence" value="ECO:0007669"/>
    <property type="project" value="UniProtKB-EC"/>
</dbReference>
<dbReference type="Proteomes" id="UP000216752">
    <property type="component" value="Chromosome"/>
</dbReference>
<reference evidence="3" key="1">
    <citation type="submission" date="2024-05" db="EMBL/GenBank/DDBJ databases">
        <title>Isolation and characterization of Sporomusa carbonis sp. nov., a carboxydotrophic hydrogenogen in the genus of Sporomusa isolated from a charcoal burning pile.</title>
        <authorList>
            <person name="Boeer T."/>
            <person name="Rosenbaum F."/>
            <person name="Eysell L."/>
            <person name="Mueller V."/>
            <person name="Daniel R."/>
            <person name="Poehlein A."/>
        </authorList>
    </citation>
    <scope>NUCLEOTIDE SEQUENCE [LARGE SCALE GENOMIC DNA]</scope>
    <source>
        <strain evidence="3">DSM 10669</strain>
    </source>
</reference>
<evidence type="ECO:0000313" key="4">
    <source>
        <dbReference type="Proteomes" id="UP000216752"/>
    </source>
</evidence>
<comment type="similarity">
    <text evidence="1">Belongs to the enoyl-CoA hydratase/isomerase family.</text>
</comment>
<dbReference type="EMBL" id="CP155573">
    <property type="protein sequence ID" value="XFO66237.1"/>
    <property type="molecule type" value="Genomic_DNA"/>
</dbReference>
<evidence type="ECO:0000256" key="1">
    <source>
        <dbReference type="ARBA" id="ARBA00005254"/>
    </source>
</evidence>
<evidence type="ECO:0000313" key="3">
    <source>
        <dbReference type="EMBL" id="XFO66237.1"/>
    </source>
</evidence>
<dbReference type="InterPro" id="IPR014748">
    <property type="entry name" value="Enoyl-CoA_hydra_C"/>
</dbReference>
<name>A0ABZ3IL95_9FIRM</name>
<dbReference type="Gene3D" id="3.90.226.10">
    <property type="entry name" value="2-enoyl-CoA Hydratase, Chain A, domain 1"/>
    <property type="match status" value="1"/>
</dbReference>
<dbReference type="PANTHER" id="PTHR11941:SF54">
    <property type="entry name" value="ENOYL-COA HYDRATASE, MITOCHONDRIAL"/>
    <property type="match status" value="1"/>
</dbReference>
<dbReference type="InterPro" id="IPR001753">
    <property type="entry name" value="Enoyl-CoA_hydra/iso"/>
</dbReference>
<dbReference type="Pfam" id="PF00378">
    <property type="entry name" value="ECH_1"/>
    <property type="match status" value="1"/>
</dbReference>
<evidence type="ECO:0000256" key="2">
    <source>
        <dbReference type="ARBA" id="ARBA00023239"/>
    </source>
</evidence>
<protein>
    <submittedName>
        <fullName evidence="3">Short-chain-enoyl-CoA hydratase</fullName>
        <ecNumber evidence="3">4.2.1.150</ecNumber>
    </submittedName>
</protein>
<dbReference type="InterPro" id="IPR029045">
    <property type="entry name" value="ClpP/crotonase-like_dom_sf"/>
</dbReference>
<keyword evidence="2 3" id="KW-0456">Lyase</keyword>
<dbReference type="Gene3D" id="1.10.12.10">
    <property type="entry name" value="Lyase 2-enoyl-coa Hydratase, Chain A, domain 2"/>
    <property type="match status" value="1"/>
</dbReference>